<accession>A0AAD7R7U9</accession>
<organism evidence="1 2">
    <name type="scientific">Aldrovandia affinis</name>
    <dbReference type="NCBI Taxonomy" id="143900"/>
    <lineage>
        <taxon>Eukaryota</taxon>
        <taxon>Metazoa</taxon>
        <taxon>Chordata</taxon>
        <taxon>Craniata</taxon>
        <taxon>Vertebrata</taxon>
        <taxon>Euteleostomi</taxon>
        <taxon>Actinopterygii</taxon>
        <taxon>Neopterygii</taxon>
        <taxon>Teleostei</taxon>
        <taxon>Notacanthiformes</taxon>
        <taxon>Halosauridae</taxon>
        <taxon>Aldrovandia</taxon>
    </lineage>
</organism>
<evidence type="ECO:0000313" key="2">
    <source>
        <dbReference type="Proteomes" id="UP001221898"/>
    </source>
</evidence>
<name>A0AAD7R7U9_9TELE</name>
<dbReference type="Proteomes" id="UP001221898">
    <property type="component" value="Unassembled WGS sequence"/>
</dbReference>
<sequence length="92" mass="9903">MDDVSLVQLHSCCAAPVLKSLQDLVSGLVVNGESALVEEEVCQRVELLFSSSNVELRREAGRLWAETGARPGLRPLFMCIAVQGLSSLSLGF</sequence>
<evidence type="ECO:0000313" key="1">
    <source>
        <dbReference type="EMBL" id="KAJ8371529.1"/>
    </source>
</evidence>
<dbReference type="AlphaFoldDB" id="A0AAD7R7U9"/>
<comment type="caution">
    <text evidence="1">The sequence shown here is derived from an EMBL/GenBank/DDBJ whole genome shotgun (WGS) entry which is preliminary data.</text>
</comment>
<reference evidence="1" key="1">
    <citation type="journal article" date="2023" name="Science">
        <title>Genome structures resolve the early diversification of teleost fishes.</title>
        <authorList>
            <person name="Parey E."/>
            <person name="Louis A."/>
            <person name="Montfort J."/>
            <person name="Bouchez O."/>
            <person name="Roques C."/>
            <person name="Iampietro C."/>
            <person name="Lluch J."/>
            <person name="Castinel A."/>
            <person name="Donnadieu C."/>
            <person name="Desvignes T."/>
            <person name="Floi Bucao C."/>
            <person name="Jouanno E."/>
            <person name="Wen M."/>
            <person name="Mejri S."/>
            <person name="Dirks R."/>
            <person name="Jansen H."/>
            <person name="Henkel C."/>
            <person name="Chen W.J."/>
            <person name="Zahm M."/>
            <person name="Cabau C."/>
            <person name="Klopp C."/>
            <person name="Thompson A.W."/>
            <person name="Robinson-Rechavi M."/>
            <person name="Braasch I."/>
            <person name="Lecointre G."/>
            <person name="Bobe J."/>
            <person name="Postlethwait J.H."/>
            <person name="Berthelot C."/>
            <person name="Roest Crollius H."/>
            <person name="Guiguen Y."/>
        </authorList>
    </citation>
    <scope>NUCLEOTIDE SEQUENCE</scope>
    <source>
        <strain evidence="1">NC1722</strain>
    </source>
</reference>
<keyword evidence="2" id="KW-1185">Reference proteome</keyword>
<dbReference type="EMBL" id="JAINUG010000447">
    <property type="protein sequence ID" value="KAJ8371529.1"/>
    <property type="molecule type" value="Genomic_DNA"/>
</dbReference>
<gene>
    <name evidence="1" type="ORF">AAFF_G00307660</name>
</gene>
<proteinExistence type="predicted"/>
<protein>
    <submittedName>
        <fullName evidence="1">Uncharacterized protein</fullName>
    </submittedName>
</protein>